<dbReference type="SMART" id="SM01139">
    <property type="entry name" value="Drf_FH3"/>
    <property type="match status" value="1"/>
</dbReference>
<dbReference type="GO" id="GO:0031267">
    <property type="term" value="F:small GTPase binding"/>
    <property type="evidence" value="ECO:0007669"/>
    <property type="project" value="InterPro"/>
</dbReference>
<dbReference type="SMART" id="SM01140">
    <property type="entry name" value="Drf_GBD"/>
    <property type="match status" value="1"/>
</dbReference>
<dbReference type="InterPro" id="IPR010472">
    <property type="entry name" value="FH3_dom"/>
</dbReference>
<dbReference type="OrthoDB" id="1668162at2759"/>
<dbReference type="AlphaFoldDB" id="A0A9N9E6T5"/>
<evidence type="ECO:0000256" key="2">
    <source>
        <dbReference type="SAM" id="MobiDB-lite"/>
    </source>
</evidence>
<reference evidence="4" key="1">
    <citation type="submission" date="2021-06" db="EMBL/GenBank/DDBJ databases">
        <authorList>
            <person name="Kallberg Y."/>
            <person name="Tangrot J."/>
            <person name="Rosling A."/>
        </authorList>
    </citation>
    <scope>NUCLEOTIDE SEQUENCE</scope>
    <source>
        <strain evidence="4">MT106</strain>
    </source>
</reference>
<dbReference type="InterPro" id="IPR011989">
    <property type="entry name" value="ARM-like"/>
</dbReference>
<dbReference type="GO" id="GO:0051301">
    <property type="term" value="P:cell division"/>
    <property type="evidence" value="ECO:0007669"/>
    <property type="project" value="UniProtKB-ARBA"/>
</dbReference>
<accession>A0A9N9E6T5</accession>
<evidence type="ECO:0000313" key="4">
    <source>
        <dbReference type="EMBL" id="CAG8664853.1"/>
    </source>
</evidence>
<proteinExistence type="inferred from homology"/>
<dbReference type="Pfam" id="PF06367">
    <property type="entry name" value="Drf_FH3"/>
    <property type="match status" value="1"/>
</dbReference>
<dbReference type="SUPFAM" id="SSF48371">
    <property type="entry name" value="ARM repeat"/>
    <property type="match status" value="1"/>
</dbReference>
<gene>
    <name evidence="4" type="ORF">AGERDE_LOCUS11992</name>
</gene>
<feature type="compositionally biased region" description="Polar residues" evidence="2">
    <location>
        <begin position="1"/>
        <end position="16"/>
    </location>
</feature>
<dbReference type="Gene3D" id="1.25.10.10">
    <property type="entry name" value="Leucine-rich Repeat Variant"/>
    <property type="match status" value="1"/>
</dbReference>
<protein>
    <submittedName>
        <fullName evidence="4">10030_t:CDS:1</fullName>
    </submittedName>
</protein>
<dbReference type="InterPro" id="IPR016024">
    <property type="entry name" value="ARM-type_fold"/>
</dbReference>
<dbReference type="GO" id="GO:0030036">
    <property type="term" value="P:actin cytoskeleton organization"/>
    <property type="evidence" value="ECO:0007669"/>
    <property type="project" value="InterPro"/>
</dbReference>
<evidence type="ECO:0000313" key="5">
    <source>
        <dbReference type="Proteomes" id="UP000789831"/>
    </source>
</evidence>
<dbReference type="EMBL" id="CAJVPL010006541">
    <property type="protein sequence ID" value="CAG8664853.1"/>
    <property type="molecule type" value="Genomic_DNA"/>
</dbReference>
<evidence type="ECO:0000256" key="1">
    <source>
        <dbReference type="ARBA" id="ARBA00037935"/>
    </source>
</evidence>
<dbReference type="PANTHER" id="PTHR47102:SF2">
    <property type="entry name" value="PROTEIN BNI1"/>
    <property type="match status" value="1"/>
</dbReference>
<comment type="caution">
    <text evidence="4">The sequence shown here is derived from an EMBL/GenBank/DDBJ whole genome shotgun (WGS) entry which is preliminary data.</text>
</comment>
<sequence>MEDTSNSLDLESQPSLENEPVDSLPLAEEEHIPSEQIAHKRDPSREVNHRASLVASRISAIIDPNVLGSWLSAVGSFDPPRRKSRKRATVIDYNSVRRGINTIGRKQGNDISNFAKDVEGQDLEGAFKKFMDDLEIPIAKRKEMMELPEDNKRMILAQNEQNQAFKSNNQNEQKPIINDLDDLGITNSRNMISQNIVENKTDLEPKTSKRFSLTLWTNLENSPSVTTEETLQSPTSGYGGILNWFGYNATSQKSQDDPEFYVEKLTQKNISPKSLSDHLLKLRVTLSTAKLSWIKVFFELKGLVALETVLEKITINARKSAKHSDHDDLIQLECIRCLRVLMNTEPGFDKVLKSTSLISNIVFCLNTRNNRLRAQVADILAALCVLSLEGHKHVLGALSDFRIIYEEKEKYRFEYLISTLKGNDTEDSSSIEYKAACLSLVNAIVNSPEEVEQRVLLREEFERRGIDEVFATIKTSNPPDWLMTQIKVYEEEYQEDLDELSEKVQDIIKDTSDPRTRVLNLLRQVEYNEGLVLRIIEILKKLLMIASKDSKDQNNFTLIEEFIKNIQNMTDIKEDWQSTMNSFNSSVQDIVGNRYVTVK</sequence>
<dbReference type="PROSITE" id="PS51232">
    <property type="entry name" value="GBD_FH3"/>
    <property type="match status" value="1"/>
</dbReference>
<dbReference type="InterPro" id="IPR051661">
    <property type="entry name" value="Actin_filament_regulator"/>
</dbReference>
<dbReference type="InterPro" id="IPR014768">
    <property type="entry name" value="GBD/FH3_dom"/>
</dbReference>
<dbReference type="Proteomes" id="UP000789831">
    <property type="component" value="Unassembled WGS sequence"/>
</dbReference>
<feature type="domain" description="GBD/FH3" evidence="3">
    <location>
        <begin position="115"/>
        <end position="574"/>
    </location>
</feature>
<dbReference type="GO" id="GO:0032153">
    <property type="term" value="C:cell division site"/>
    <property type="evidence" value="ECO:0007669"/>
    <property type="project" value="UniProtKB-ARBA"/>
</dbReference>
<dbReference type="GO" id="GO:0015629">
    <property type="term" value="C:actin cytoskeleton"/>
    <property type="evidence" value="ECO:0007669"/>
    <property type="project" value="UniProtKB-ARBA"/>
</dbReference>
<keyword evidence="5" id="KW-1185">Reference proteome</keyword>
<comment type="similarity">
    <text evidence="1">Belongs to the formin homology family. BNI1 subfamily.</text>
</comment>
<feature type="region of interest" description="Disordered" evidence="2">
    <location>
        <begin position="1"/>
        <end position="25"/>
    </location>
</feature>
<dbReference type="PANTHER" id="PTHR47102">
    <property type="entry name" value="PROTEIN BNI1"/>
    <property type="match status" value="1"/>
</dbReference>
<organism evidence="4 5">
    <name type="scientific">Ambispora gerdemannii</name>
    <dbReference type="NCBI Taxonomy" id="144530"/>
    <lineage>
        <taxon>Eukaryota</taxon>
        <taxon>Fungi</taxon>
        <taxon>Fungi incertae sedis</taxon>
        <taxon>Mucoromycota</taxon>
        <taxon>Glomeromycotina</taxon>
        <taxon>Glomeromycetes</taxon>
        <taxon>Archaeosporales</taxon>
        <taxon>Ambisporaceae</taxon>
        <taxon>Ambispora</taxon>
    </lineage>
</organism>
<dbReference type="GO" id="GO:0003779">
    <property type="term" value="F:actin binding"/>
    <property type="evidence" value="ECO:0007669"/>
    <property type="project" value="InterPro"/>
</dbReference>
<dbReference type="InterPro" id="IPR010473">
    <property type="entry name" value="GTPase-bd"/>
</dbReference>
<name>A0A9N9E6T5_9GLOM</name>
<evidence type="ECO:0000259" key="3">
    <source>
        <dbReference type="PROSITE" id="PS51232"/>
    </source>
</evidence>
<feature type="non-terminal residue" evidence="4">
    <location>
        <position position="1"/>
    </location>
</feature>
<dbReference type="GO" id="GO:0005938">
    <property type="term" value="C:cell cortex"/>
    <property type="evidence" value="ECO:0007669"/>
    <property type="project" value="UniProtKB-ARBA"/>
</dbReference>
<dbReference type="Pfam" id="PF06371">
    <property type="entry name" value="Drf_GBD"/>
    <property type="match status" value="1"/>
</dbReference>